<organism evidence="1 2">
    <name type="scientific">Paenibacillus abyssi</name>
    <dbReference type="NCBI Taxonomy" id="1340531"/>
    <lineage>
        <taxon>Bacteria</taxon>
        <taxon>Bacillati</taxon>
        <taxon>Bacillota</taxon>
        <taxon>Bacilli</taxon>
        <taxon>Bacillales</taxon>
        <taxon>Paenibacillaceae</taxon>
        <taxon>Paenibacillus</taxon>
    </lineage>
</organism>
<dbReference type="EMBL" id="BMGR01000017">
    <property type="protein sequence ID" value="GGG21162.1"/>
    <property type="molecule type" value="Genomic_DNA"/>
</dbReference>
<keyword evidence="2" id="KW-1185">Reference proteome</keyword>
<gene>
    <name evidence="1" type="ORF">GCM10010916_42350</name>
</gene>
<dbReference type="InterPro" id="IPR036209">
    <property type="entry name" value="YwmB-like_sf"/>
</dbReference>
<reference evidence="1" key="1">
    <citation type="journal article" date="2014" name="Int. J. Syst. Evol. Microbiol.">
        <title>Complete genome sequence of Corynebacterium casei LMG S-19264T (=DSM 44701T), isolated from a smear-ripened cheese.</title>
        <authorList>
            <consortium name="US DOE Joint Genome Institute (JGI-PGF)"/>
            <person name="Walter F."/>
            <person name="Albersmeier A."/>
            <person name="Kalinowski J."/>
            <person name="Ruckert C."/>
        </authorList>
    </citation>
    <scope>NUCLEOTIDE SEQUENCE</scope>
    <source>
        <strain evidence="1">CGMCC 1.12987</strain>
    </source>
</reference>
<dbReference type="SUPFAM" id="SSF143842">
    <property type="entry name" value="YwmB-like"/>
    <property type="match status" value="1"/>
</dbReference>
<evidence type="ECO:0000313" key="2">
    <source>
        <dbReference type="Proteomes" id="UP000644756"/>
    </source>
</evidence>
<name>A0A917G3E5_9BACL</name>
<dbReference type="Proteomes" id="UP000644756">
    <property type="component" value="Unassembled WGS sequence"/>
</dbReference>
<dbReference type="Pfam" id="PF08680">
    <property type="entry name" value="DUF1779"/>
    <property type="match status" value="1"/>
</dbReference>
<reference evidence="1" key="2">
    <citation type="submission" date="2020-09" db="EMBL/GenBank/DDBJ databases">
        <authorList>
            <person name="Sun Q."/>
            <person name="Zhou Y."/>
        </authorList>
    </citation>
    <scope>NUCLEOTIDE SEQUENCE</scope>
    <source>
        <strain evidence="1">CGMCC 1.12987</strain>
    </source>
</reference>
<accession>A0A917G3E5</accession>
<comment type="caution">
    <text evidence="1">The sequence shown here is derived from an EMBL/GenBank/DDBJ whole genome shotgun (WGS) entry which is preliminary data.</text>
</comment>
<dbReference type="Gene3D" id="3.30.360.40">
    <property type="entry name" value="YwmB-like"/>
    <property type="match status" value="1"/>
</dbReference>
<dbReference type="InterPro" id="IPR014794">
    <property type="entry name" value="DUF1779"/>
</dbReference>
<protein>
    <recommendedName>
        <fullName evidence="3">TATA-box binding protein</fullName>
    </recommendedName>
</protein>
<sequence length="256" mass="27710">MNQPAMQKGRIKGILPALFVLIMAATWLVSYGIPEGDEPGASGLSIEQDMKTLWQWTDPLLLEGAAAAGWSIRWDGKSNLEAVSELSRELSLHAVSRAEGEAVHAILQTGKGLLQLWFQQTDAMNPDESGELVLIYEGLEGQSEASLLDTVAAVESELRRQHIAGAPSVSFRGIAKAPAAAEQLAEQAQAELLEQYEDANTISQTFYTHHLLNKVQSGDHKVNLQLAVHSDPDTGVIRFIGGIPLITGDYRKDTGS</sequence>
<evidence type="ECO:0000313" key="1">
    <source>
        <dbReference type="EMBL" id="GGG21162.1"/>
    </source>
</evidence>
<proteinExistence type="predicted"/>
<dbReference type="AlphaFoldDB" id="A0A917G3E5"/>
<evidence type="ECO:0008006" key="3">
    <source>
        <dbReference type="Google" id="ProtNLM"/>
    </source>
</evidence>